<organism evidence="2 3">
    <name type="scientific">Rubus argutus</name>
    <name type="common">Southern blackberry</name>
    <dbReference type="NCBI Taxonomy" id="59490"/>
    <lineage>
        <taxon>Eukaryota</taxon>
        <taxon>Viridiplantae</taxon>
        <taxon>Streptophyta</taxon>
        <taxon>Embryophyta</taxon>
        <taxon>Tracheophyta</taxon>
        <taxon>Spermatophyta</taxon>
        <taxon>Magnoliopsida</taxon>
        <taxon>eudicotyledons</taxon>
        <taxon>Gunneridae</taxon>
        <taxon>Pentapetalae</taxon>
        <taxon>rosids</taxon>
        <taxon>fabids</taxon>
        <taxon>Rosales</taxon>
        <taxon>Rosaceae</taxon>
        <taxon>Rosoideae</taxon>
        <taxon>Rosoideae incertae sedis</taxon>
        <taxon>Rubus</taxon>
    </lineage>
</organism>
<keyword evidence="3" id="KW-1185">Reference proteome</keyword>
<dbReference type="SUPFAM" id="SSF52058">
    <property type="entry name" value="L domain-like"/>
    <property type="match status" value="2"/>
</dbReference>
<comment type="caution">
    <text evidence="2">The sequence shown here is derived from an EMBL/GenBank/DDBJ whole genome shotgun (WGS) entry which is preliminary data.</text>
</comment>
<name>A0AAW1VY87_RUBAR</name>
<dbReference type="Proteomes" id="UP001457282">
    <property type="component" value="Unassembled WGS sequence"/>
</dbReference>
<dbReference type="EMBL" id="JBEDUW010000007">
    <property type="protein sequence ID" value="KAK9912840.1"/>
    <property type="molecule type" value="Genomic_DNA"/>
</dbReference>
<keyword evidence="1" id="KW-0611">Plant defense</keyword>
<dbReference type="Gene3D" id="3.80.10.10">
    <property type="entry name" value="Ribonuclease Inhibitor"/>
    <property type="match status" value="4"/>
</dbReference>
<gene>
    <name evidence="2" type="ORF">M0R45_036678</name>
</gene>
<dbReference type="GO" id="GO:0006952">
    <property type="term" value="P:defense response"/>
    <property type="evidence" value="ECO:0007669"/>
    <property type="project" value="UniProtKB-KW"/>
</dbReference>
<evidence type="ECO:0008006" key="4">
    <source>
        <dbReference type="Google" id="ProtNLM"/>
    </source>
</evidence>
<accession>A0AAW1VY87</accession>
<protein>
    <recommendedName>
        <fullName evidence="4">CC-NBS-LRR protein</fullName>
    </recommendedName>
</protein>
<dbReference type="InterPro" id="IPR032675">
    <property type="entry name" value="LRR_dom_sf"/>
</dbReference>
<reference evidence="2 3" key="1">
    <citation type="journal article" date="2023" name="G3 (Bethesda)">
        <title>A chromosome-length genome assembly and annotation of blackberry (Rubus argutus, cv. 'Hillquist').</title>
        <authorList>
            <person name="Bruna T."/>
            <person name="Aryal R."/>
            <person name="Dudchenko O."/>
            <person name="Sargent D.J."/>
            <person name="Mead D."/>
            <person name="Buti M."/>
            <person name="Cavallini A."/>
            <person name="Hytonen T."/>
            <person name="Andres J."/>
            <person name="Pham M."/>
            <person name="Weisz D."/>
            <person name="Mascagni F."/>
            <person name="Usai G."/>
            <person name="Natali L."/>
            <person name="Bassil N."/>
            <person name="Fernandez G.E."/>
            <person name="Lomsadze A."/>
            <person name="Armour M."/>
            <person name="Olukolu B."/>
            <person name="Poorten T."/>
            <person name="Britton C."/>
            <person name="Davik J."/>
            <person name="Ashrafi H."/>
            <person name="Aiden E.L."/>
            <person name="Borodovsky M."/>
            <person name="Worthington M."/>
        </authorList>
    </citation>
    <scope>NUCLEOTIDE SEQUENCE [LARGE SCALE GENOMIC DNA]</scope>
    <source>
        <strain evidence="2">PI 553951</strain>
    </source>
</reference>
<dbReference type="AlphaFoldDB" id="A0AAW1VY87"/>
<sequence>MSIKWCEELIALPSLSRTGNSLEQGREFPNLLELSIWSCPNLKELPSLFASLQVLEICGCQELAELPKLPSIRELEFKKCSEGVLQSIVGLASLTYLHLHQIPPLTCLHEGFLQHLIALKELQIAHVNEIITLSNDIGLQNLLHLERLEISGCPLLKELSHCLFRLSSLKELRVWRCPSLLSFPGTGLPSTLRGLEIKDCEALQFLPEWKVQNGNMLSFPLEYLVIEGCPSLKSLPKGELPSTLKVLEIQNCINLESLPKDMIHNNSSLEFLKISGCHSVTSFPRGLHNLIHLNQLEITECPLLQSIAEFGLPTYKLQPIKISNCGSLKSLPNRMNSLTSLQELCIEGCFDLVSVPEGGLPANLLSLSILDCENLKPSFDWGLHRLTCLTNLTFGGCQGLVSFPEDWLLPTSLSSLHLQRLPNLESLPKRLNNLTSLDNLELSECDRLQTFSEEEQPKMLQNFEILGCPLTSDFV</sequence>
<dbReference type="PANTHER" id="PTHR36766">
    <property type="entry name" value="PLANT BROAD-SPECTRUM MILDEW RESISTANCE PROTEIN RPW8"/>
    <property type="match status" value="1"/>
</dbReference>
<dbReference type="PANTHER" id="PTHR36766:SF31">
    <property type="entry name" value="DISEASE RESISTANCE RPP13-LIKE PROTEIN 1"/>
    <property type="match status" value="1"/>
</dbReference>
<evidence type="ECO:0000313" key="3">
    <source>
        <dbReference type="Proteomes" id="UP001457282"/>
    </source>
</evidence>
<evidence type="ECO:0000256" key="1">
    <source>
        <dbReference type="ARBA" id="ARBA00022821"/>
    </source>
</evidence>
<evidence type="ECO:0000313" key="2">
    <source>
        <dbReference type="EMBL" id="KAK9912840.1"/>
    </source>
</evidence>
<proteinExistence type="predicted"/>